<proteinExistence type="predicted"/>
<accession>A0A562SGC8</accession>
<keyword evidence="3" id="KW-1185">Reference proteome</keyword>
<protein>
    <submittedName>
        <fullName evidence="2">TonB-linked SusC/RagA family outer membrane protein</fullName>
    </submittedName>
</protein>
<dbReference type="NCBIfam" id="TIGR04056">
    <property type="entry name" value="OMP_RagA_SusC"/>
    <property type="match status" value="1"/>
</dbReference>
<evidence type="ECO:0000313" key="2">
    <source>
        <dbReference type="EMBL" id="TWI80322.1"/>
    </source>
</evidence>
<dbReference type="Gene3D" id="2.170.130.10">
    <property type="entry name" value="TonB-dependent receptor, plug domain"/>
    <property type="match status" value="1"/>
</dbReference>
<dbReference type="InterPro" id="IPR037066">
    <property type="entry name" value="Plug_dom_sf"/>
</dbReference>
<feature type="chain" id="PRO_5021837038" evidence="1">
    <location>
        <begin position="25"/>
        <end position="925"/>
    </location>
</feature>
<dbReference type="RefSeq" id="WP_158637407.1">
    <property type="nucleotide sequence ID" value="NZ_VLLE01000005.1"/>
</dbReference>
<dbReference type="EMBL" id="VLLE01000005">
    <property type="protein sequence ID" value="TWI80322.1"/>
    <property type="molecule type" value="Genomic_DNA"/>
</dbReference>
<organism evidence="2 3">
    <name type="scientific">Lacibacter cauensis</name>
    <dbReference type="NCBI Taxonomy" id="510947"/>
    <lineage>
        <taxon>Bacteria</taxon>
        <taxon>Pseudomonadati</taxon>
        <taxon>Bacteroidota</taxon>
        <taxon>Chitinophagia</taxon>
        <taxon>Chitinophagales</taxon>
        <taxon>Chitinophagaceae</taxon>
        <taxon>Lacibacter</taxon>
    </lineage>
</organism>
<sequence>MTRTPKRALLLFACAVSIGTIATAQKKNEKKDSSKPVAPPVQLIYTAVPKHLTATSTEALYSKDVLKSPVTSVKSTLTGRMAGLYTYQASGQPGADGASVSLRGQDPLVIIDGVVANLSIFNLEDVESVTLQKDALSTAMLGVRGSNGALLITTRKGKPQTQSISFTAQTSFQSSLGFPKVLGAYDYATLYNEASLNDGLPLRYTQADLDAYKNGTDPLGHPDVNWRNEVLKNSSRFDRYTLNASGGNGFARYYVSLEHVNQTGFFVTSDINKYNTNNQFKSYVIRSNVDINVTKSLSGGIYLLGRILSGAEPGSGTGNILSALVNTPNNAYPVYNPTGTFGGTNLFQNNILAQTIASGYRLNYKRDMLANFYLKQKLDGITPGLWAQVKTAFNATLSEDNNRSKSFAVFQAITTTTPVTYNQYGVNGTQANGNGIAYQGRSNYTEISVGYDRAFGKHGVNALVLANSDNTVNGGDLPYTVSGISGRAAYNFNEKYVAEAAFGYNGSNRYPPQGDFKRAFFPAAGLAWNVDKEQFLAQQKFISRLKVYGSFGKTGWDDPGYFSYYQRFFDASSVYFGTSAGTQTAITEQPLANPKIDFEKANKFNAGVDAAFLNNRLTFSVEYFNNKYFDLLQIRGRSSSIIGNSYPRENIGINRYTGSEFKLGWQEKTAKGFQFFALFNASVLRTKVIYMDEVFRPHYWMQRTGWAVGQTFGYVAEGLFQSQDEINRSATTVGYTPQPGDIKYKDLNKDGVIDQLDEKAIGRKYQPLIFFGLSLGAEYKGFDFSALIQGVTNRDVYVGGSSIWAFQNNGFGQAYENNLNRWTPATAATATYPRLNIGSNGNNHAQSSFWLRNGDYVRLKQIELGYSVPQKWLARIKLDNIRLFARGYNLFTIASKELDDRDPEVISAFSYPMQRLINFGLNIKL</sequence>
<dbReference type="AlphaFoldDB" id="A0A562SGC8"/>
<dbReference type="SUPFAM" id="SSF56935">
    <property type="entry name" value="Porins"/>
    <property type="match status" value="1"/>
</dbReference>
<dbReference type="OrthoDB" id="9768177at2"/>
<evidence type="ECO:0000313" key="3">
    <source>
        <dbReference type="Proteomes" id="UP000316167"/>
    </source>
</evidence>
<name>A0A562SGC8_9BACT</name>
<feature type="signal peptide" evidence="1">
    <location>
        <begin position="1"/>
        <end position="24"/>
    </location>
</feature>
<dbReference type="Proteomes" id="UP000316167">
    <property type="component" value="Unassembled WGS sequence"/>
</dbReference>
<keyword evidence="1" id="KW-0732">Signal</keyword>
<reference evidence="2 3" key="1">
    <citation type="journal article" date="2015" name="Stand. Genomic Sci.">
        <title>Genomic Encyclopedia of Bacterial and Archaeal Type Strains, Phase III: the genomes of soil and plant-associated and newly described type strains.</title>
        <authorList>
            <person name="Whitman W.B."/>
            <person name="Woyke T."/>
            <person name="Klenk H.P."/>
            <person name="Zhou Y."/>
            <person name="Lilburn T.G."/>
            <person name="Beck B.J."/>
            <person name="De Vos P."/>
            <person name="Vandamme P."/>
            <person name="Eisen J.A."/>
            <person name="Garrity G."/>
            <person name="Hugenholtz P."/>
            <person name="Kyrpides N.C."/>
        </authorList>
    </citation>
    <scope>NUCLEOTIDE SEQUENCE [LARGE SCALE GENOMIC DNA]</scope>
    <source>
        <strain evidence="2 3">CGMCC 1.7271</strain>
    </source>
</reference>
<evidence type="ECO:0000256" key="1">
    <source>
        <dbReference type="SAM" id="SignalP"/>
    </source>
</evidence>
<gene>
    <name evidence="2" type="ORF">IQ13_2996</name>
</gene>
<comment type="caution">
    <text evidence="2">The sequence shown here is derived from an EMBL/GenBank/DDBJ whole genome shotgun (WGS) entry which is preliminary data.</text>
</comment>
<dbReference type="InterPro" id="IPR023996">
    <property type="entry name" value="TonB-dep_OMP_SusC/RagA"/>
</dbReference>